<proteinExistence type="predicted"/>
<protein>
    <submittedName>
        <fullName evidence="1">Uncharacterized protein</fullName>
    </submittedName>
</protein>
<reference evidence="1 2" key="1">
    <citation type="submission" date="2008-04" db="EMBL/GenBank/DDBJ databases">
        <title>Draft genome sequence of Bacteroides coprocola (DSM 17136).</title>
        <authorList>
            <person name="Sudarsanam P."/>
            <person name="Ley R."/>
            <person name="Guruge J."/>
            <person name="Turnbaugh P.J."/>
            <person name="Mahowald M."/>
            <person name="Liep D."/>
            <person name="Gordon J."/>
        </authorList>
    </citation>
    <scope>NUCLEOTIDE SEQUENCE [LARGE SCALE GENOMIC DNA]</scope>
    <source>
        <strain evidence="1 2">DSM 17136</strain>
    </source>
</reference>
<comment type="caution">
    <text evidence="1">The sequence shown here is derived from an EMBL/GenBank/DDBJ whole genome shotgun (WGS) entry which is preliminary data.</text>
</comment>
<dbReference type="EMBL" id="ABIY02000086">
    <property type="protein sequence ID" value="EDV00931.1"/>
    <property type="molecule type" value="Genomic_DNA"/>
</dbReference>
<evidence type="ECO:0000313" key="1">
    <source>
        <dbReference type="EMBL" id="EDV00931.1"/>
    </source>
</evidence>
<dbReference type="Proteomes" id="UP000003146">
    <property type="component" value="Unassembled WGS sequence"/>
</dbReference>
<reference evidence="1 2" key="2">
    <citation type="submission" date="2008-04" db="EMBL/GenBank/DDBJ databases">
        <authorList>
            <person name="Fulton L."/>
            <person name="Clifton S."/>
            <person name="Fulton B."/>
            <person name="Xu J."/>
            <person name="Minx P."/>
            <person name="Pepin K.H."/>
            <person name="Johnson M."/>
            <person name="Thiruvilangam P."/>
            <person name="Bhonagiri V."/>
            <person name="Nash W.E."/>
            <person name="Mardis E.R."/>
            <person name="Wilson R.K."/>
        </authorList>
    </citation>
    <scope>NUCLEOTIDE SEQUENCE [LARGE SCALE GENOMIC DNA]</scope>
    <source>
        <strain evidence="1 2">DSM 17136</strain>
    </source>
</reference>
<organism evidence="1 2">
    <name type="scientific">Phocaeicola coprocola DSM 17136</name>
    <dbReference type="NCBI Taxonomy" id="470145"/>
    <lineage>
        <taxon>Bacteria</taxon>
        <taxon>Pseudomonadati</taxon>
        <taxon>Bacteroidota</taxon>
        <taxon>Bacteroidia</taxon>
        <taxon>Bacteroidales</taxon>
        <taxon>Bacteroidaceae</taxon>
        <taxon>Phocaeicola</taxon>
    </lineage>
</organism>
<dbReference type="AlphaFoldDB" id="B3JJK2"/>
<dbReference type="eggNOG" id="ENOG5034665">
    <property type="taxonomic scope" value="Bacteria"/>
</dbReference>
<evidence type="ECO:0000313" key="2">
    <source>
        <dbReference type="Proteomes" id="UP000003146"/>
    </source>
</evidence>
<gene>
    <name evidence="1" type="ORF">BACCOP_02072</name>
</gene>
<dbReference type="HOGENOM" id="CLU_1081233_0_0_10"/>
<dbReference type="STRING" id="470145.BACCOP_02072"/>
<name>B3JJK2_9BACT</name>
<sequence length="259" mass="30136">MNMGQLKQLEQQILDEWRRFAESKHDAEEFSEDGLLWRGLIYYADGSWHRREGNEEELWLNAKRRLLILTKDLNDTEAWNIRQETGRQNTAVFSYQYGAPFIKNLRMWTYGLLHTTSEEVPDFKTVRNMELSGPFFETAPIAHVNCKKQCGGSSITNRLLSLYLNDYADFLKKQIALYDANIILCCGCVNGKNLILDFVRSQYLTDLQVVPDTGDWIYYSPATEKWVINSYHPSARIGYEECYVGMMNAFHLALSRKTL</sequence>
<accession>B3JJK2</accession>